<keyword evidence="1" id="KW-0175">Coiled coil</keyword>
<evidence type="ECO:0000313" key="4">
    <source>
        <dbReference type="Proteomes" id="UP000784294"/>
    </source>
</evidence>
<evidence type="ECO:0000259" key="2">
    <source>
        <dbReference type="PROSITE" id="PS51719"/>
    </source>
</evidence>
<name>A0A448WZ02_9PLAT</name>
<sequence>MPFAVVGSNEEINIKGKAVRARQYRWGSVMVENEAHCDFVHLREMLLRVNMEDLRDRTHTIHYETYRKARLTEMGFQDDEKMTLQETYEKRRELQRRELQQKEEAMRDMFVQRVKEKEQALKEAERELQAKFEAIQKQNAEEKRKFAEKRQLFEEELAAFERRKQAVEQSKQAPTITDMHNG</sequence>
<feature type="domain" description="Septin-type G" evidence="2">
    <location>
        <begin position="1"/>
        <end position="73"/>
    </location>
</feature>
<protein>
    <recommendedName>
        <fullName evidence="2">Septin-type G domain-containing protein</fullName>
    </recommendedName>
</protein>
<reference evidence="3" key="1">
    <citation type="submission" date="2018-11" db="EMBL/GenBank/DDBJ databases">
        <authorList>
            <consortium name="Pathogen Informatics"/>
        </authorList>
    </citation>
    <scope>NUCLEOTIDE SEQUENCE</scope>
</reference>
<dbReference type="Pfam" id="PF00735">
    <property type="entry name" value="Septin"/>
    <property type="match status" value="1"/>
</dbReference>
<dbReference type="GO" id="GO:0005525">
    <property type="term" value="F:GTP binding"/>
    <property type="evidence" value="ECO:0007669"/>
    <property type="project" value="InterPro"/>
</dbReference>
<dbReference type="PROSITE" id="PS51719">
    <property type="entry name" value="G_SEPTIN"/>
    <property type="match status" value="1"/>
</dbReference>
<dbReference type="InterPro" id="IPR030379">
    <property type="entry name" value="G_SEPTIN_dom"/>
</dbReference>
<evidence type="ECO:0000256" key="1">
    <source>
        <dbReference type="SAM" id="Coils"/>
    </source>
</evidence>
<dbReference type="OrthoDB" id="416553at2759"/>
<dbReference type="InterPro" id="IPR027417">
    <property type="entry name" value="P-loop_NTPase"/>
</dbReference>
<dbReference type="EMBL" id="CAAALY010063462">
    <property type="protein sequence ID" value="VEL23719.1"/>
    <property type="molecule type" value="Genomic_DNA"/>
</dbReference>
<organism evidence="3 4">
    <name type="scientific">Protopolystoma xenopodis</name>
    <dbReference type="NCBI Taxonomy" id="117903"/>
    <lineage>
        <taxon>Eukaryota</taxon>
        <taxon>Metazoa</taxon>
        <taxon>Spiralia</taxon>
        <taxon>Lophotrochozoa</taxon>
        <taxon>Platyhelminthes</taxon>
        <taxon>Monogenea</taxon>
        <taxon>Polyopisthocotylea</taxon>
        <taxon>Polystomatidea</taxon>
        <taxon>Polystomatidae</taxon>
        <taxon>Protopolystoma</taxon>
    </lineage>
</organism>
<dbReference type="Proteomes" id="UP000784294">
    <property type="component" value="Unassembled WGS sequence"/>
</dbReference>
<gene>
    <name evidence="3" type="ORF">PXEA_LOCUS17159</name>
</gene>
<evidence type="ECO:0000313" key="3">
    <source>
        <dbReference type="EMBL" id="VEL23719.1"/>
    </source>
</evidence>
<dbReference type="AlphaFoldDB" id="A0A448WZ02"/>
<keyword evidence="4" id="KW-1185">Reference proteome</keyword>
<dbReference type="PANTHER" id="PTHR18884">
    <property type="entry name" value="SEPTIN"/>
    <property type="match status" value="1"/>
</dbReference>
<accession>A0A448WZ02</accession>
<feature type="coiled-coil region" evidence="1">
    <location>
        <begin position="84"/>
        <end position="170"/>
    </location>
</feature>
<comment type="caution">
    <text evidence="3">The sequence shown here is derived from an EMBL/GenBank/DDBJ whole genome shotgun (WGS) entry which is preliminary data.</text>
</comment>
<proteinExistence type="predicted"/>
<dbReference type="Gene3D" id="3.40.50.300">
    <property type="entry name" value="P-loop containing nucleotide triphosphate hydrolases"/>
    <property type="match status" value="1"/>
</dbReference>